<evidence type="ECO:0000313" key="2">
    <source>
        <dbReference type="Proteomes" id="UP000694556"/>
    </source>
</evidence>
<reference evidence="1" key="1">
    <citation type="submission" date="2018-09" db="EMBL/GenBank/DDBJ databases">
        <title>Common duck and Muscovy duck high density SNP chip.</title>
        <authorList>
            <person name="Vignal A."/>
            <person name="Thebault N."/>
            <person name="Warren W.C."/>
        </authorList>
    </citation>
    <scope>NUCLEOTIDE SEQUENCE [LARGE SCALE GENOMIC DNA]</scope>
</reference>
<dbReference type="PANTHER" id="PTHR22796">
    <property type="entry name" value="URG4-RELATED"/>
    <property type="match status" value="1"/>
</dbReference>
<name>A0A8C3BLW1_CAIMO</name>
<evidence type="ECO:0000313" key="1">
    <source>
        <dbReference type="Ensembl" id="ENSCMMP00000006433.1"/>
    </source>
</evidence>
<dbReference type="AlphaFoldDB" id="A0A8C3BLW1"/>
<reference evidence="1" key="3">
    <citation type="submission" date="2025-09" db="UniProtKB">
        <authorList>
            <consortium name="Ensembl"/>
        </authorList>
    </citation>
    <scope>IDENTIFICATION</scope>
</reference>
<dbReference type="Proteomes" id="UP000694556">
    <property type="component" value="Chromosome 3"/>
</dbReference>
<proteinExistence type="predicted"/>
<dbReference type="PANTHER" id="PTHR22796:SF6">
    <property type="entry name" value="INTERFERON-INDUCED VERY LARGE GTPASE 1-RELATED"/>
    <property type="match status" value="1"/>
</dbReference>
<protein>
    <submittedName>
        <fullName evidence="1">Uncharacterized protein</fullName>
    </submittedName>
</protein>
<reference evidence="1" key="2">
    <citation type="submission" date="2025-08" db="UniProtKB">
        <authorList>
            <consortium name="Ensembl"/>
        </authorList>
    </citation>
    <scope>IDENTIFICATION</scope>
</reference>
<accession>A0A8C3BLW1</accession>
<dbReference type="Ensembl" id="ENSCMMT00000007146.1">
    <property type="protein sequence ID" value="ENSCMMP00000006433.1"/>
    <property type="gene ID" value="ENSCMMG00000004113.1"/>
</dbReference>
<keyword evidence="2" id="KW-1185">Reference proteome</keyword>
<organism evidence="1 2">
    <name type="scientific">Cairina moschata</name>
    <name type="common">Muscovy duck</name>
    <dbReference type="NCBI Taxonomy" id="8855"/>
    <lineage>
        <taxon>Eukaryota</taxon>
        <taxon>Metazoa</taxon>
        <taxon>Chordata</taxon>
        <taxon>Craniata</taxon>
        <taxon>Vertebrata</taxon>
        <taxon>Euteleostomi</taxon>
        <taxon>Archelosauria</taxon>
        <taxon>Archosauria</taxon>
        <taxon>Dinosauria</taxon>
        <taxon>Saurischia</taxon>
        <taxon>Theropoda</taxon>
        <taxon>Coelurosauria</taxon>
        <taxon>Aves</taxon>
        <taxon>Neognathae</taxon>
        <taxon>Galloanserae</taxon>
        <taxon>Anseriformes</taxon>
        <taxon>Anatidae</taxon>
        <taxon>Anatinae</taxon>
        <taxon>Cairina</taxon>
    </lineage>
</organism>
<sequence length="162" mass="18872">HAVPCSTPEGAPALPPREEVLLDHFKEPNVDKQIRKFSQMTVFCLDIQKHVSKKKSFIIFSRTLDDADENSMQRITDSIIMRVMANIEKKEKDKMDYSRTFIHEILHEVEVGMKSVPTTANYSFNKDYRIDLSLYLCRMAAKRFKDMHAAFRKANDPVVYLE</sequence>